<dbReference type="GO" id="GO:0015627">
    <property type="term" value="C:type II protein secretion system complex"/>
    <property type="evidence" value="ECO:0007669"/>
    <property type="project" value="InterPro"/>
</dbReference>
<dbReference type="SUPFAM" id="SSF54523">
    <property type="entry name" value="Pili subunits"/>
    <property type="match status" value="1"/>
</dbReference>
<keyword evidence="5" id="KW-0997">Cell inner membrane</keyword>
<dbReference type="Pfam" id="PF12019">
    <property type="entry name" value="GspH"/>
    <property type="match status" value="1"/>
</dbReference>
<reference evidence="13" key="2">
    <citation type="submission" date="2020-09" db="EMBL/GenBank/DDBJ databases">
        <authorList>
            <person name="Sun Q."/>
            <person name="Ohkuma M."/>
        </authorList>
    </citation>
    <scope>NUCLEOTIDE SEQUENCE</scope>
    <source>
        <strain evidence="13">JCM 13919</strain>
    </source>
</reference>
<evidence type="ECO:0000256" key="3">
    <source>
        <dbReference type="ARBA" id="ARBA00022475"/>
    </source>
</evidence>
<dbReference type="InterPro" id="IPR022346">
    <property type="entry name" value="T2SS_GspH"/>
</dbReference>
<accession>A0A917N8L9</accession>
<feature type="transmembrane region" description="Helical" evidence="11">
    <location>
        <begin position="20"/>
        <end position="38"/>
    </location>
</feature>
<name>A0A917N8L9_9GAMM</name>
<comment type="caution">
    <text evidence="13">The sequence shown here is derived from an EMBL/GenBank/DDBJ whole genome shotgun (WGS) entry which is preliminary data.</text>
</comment>
<keyword evidence="4" id="KW-0488">Methylation</keyword>
<dbReference type="Gene3D" id="3.55.40.10">
    <property type="entry name" value="minor pseudopilin epsh domain"/>
    <property type="match status" value="1"/>
</dbReference>
<reference evidence="13" key="1">
    <citation type="journal article" date="2014" name="Int. J. Syst. Evol. Microbiol.">
        <title>Complete genome sequence of Corynebacterium casei LMG S-19264T (=DSM 44701T), isolated from a smear-ripened cheese.</title>
        <authorList>
            <consortium name="US DOE Joint Genome Institute (JGI-PGF)"/>
            <person name="Walter F."/>
            <person name="Albersmeier A."/>
            <person name="Kalinowski J."/>
            <person name="Ruckert C."/>
        </authorList>
    </citation>
    <scope>NUCLEOTIDE SEQUENCE</scope>
    <source>
        <strain evidence="13">JCM 13919</strain>
    </source>
</reference>
<dbReference type="GO" id="GO:0005886">
    <property type="term" value="C:plasma membrane"/>
    <property type="evidence" value="ECO:0007669"/>
    <property type="project" value="UniProtKB-SubCell"/>
</dbReference>
<evidence type="ECO:0000259" key="12">
    <source>
        <dbReference type="Pfam" id="PF12019"/>
    </source>
</evidence>
<dbReference type="InterPro" id="IPR012902">
    <property type="entry name" value="N_methyl_site"/>
</dbReference>
<evidence type="ECO:0000256" key="11">
    <source>
        <dbReference type="SAM" id="Phobius"/>
    </source>
</evidence>
<dbReference type="PRINTS" id="PR00885">
    <property type="entry name" value="BCTERIALGSPH"/>
</dbReference>
<dbReference type="InterPro" id="IPR049875">
    <property type="entry name" value="TypeII_GspH"/>
</dbReference>
<evidence type="ECO:0000256" key="9">
    <source>
        <dbReference type="ARBA" id="ARBA00025772"/>
    </source>
</evidence>
<dbReference type="Proteomes" id="UP000630149">
    <property type="component" value="Unassembled WGS sequence"/>
</dbReference>
<proteinExistence type="inferred from homology"/>
<protein>
    <recommendedName>
        <fullName evidence="2">Type II secretion system protein H</fullName>
    </recommendedName>
    <alternativeName>
        <fullName evidence="10">General secretion pathway protein H</fullName>
    </alternativeName>
</protein>
<dbReference type="RefSeq" id="WP_131775423.1">
    <property type="nucleotide sequence ID" value="NZ_BMOB01000001.1"/>
</dbReference>
<keyword evidence="14" id="KW-1185">Reference proteome</keyword>
<gene>
    <name evidence="13" type="primary">xcpU</name>
    <name evidence="13" type="ORF">GCM10007966_01790</name>
</gene>
<dbReference type="NCBIfam" id="TIGR02532">
    <property type="entry name" value="IV_pilin_GFxxxE"/>
    <property type="match status" value="1"/>
</dbReference>
<keyword evidence="6 11" id="KW-0812">Transmembrane</keyword>
<keyword evidence="3" id="KW-1003">Cell membrane</keyword>
<feature type="domain" description="General secretion pathway GspH" evidence="12">
    <location>
        <begin position="50"/>
        <end position="158"/>
    </location>
</feature>
<keyword evidence="8 11" id="KW-0472">Membrane</keyword>
<dbReference type="EMBL" id="BMOB01000001">
    <property type="protein sequence ID" value="GGI76710.1"/>
    <property type="molecule type" value="Genomic_DNA"/>
</dbReference>
<dbReference type="NCBIfam" id="TIGR01708">
    <property type="entry name" value="typeII_sec_gspH"/>
    <property type="match status" value="1"/>
</dbReference>
<evidence type="ECO:0000256" key="7">
    <source>
        <dbReference type="ARBA" id="ARBA00022989"/>
    </source>
</evidence>
<evidence type="ECO:0000313" key="14">
    <source>
        <dbReference type="Proteomes" id="UP000630149"/>
    </source>
</evidence>
<dbReference type="OrthoDB" id="5649665at2"/>
<dbReference type="Pfam" id="PF07963">
    <property type="entry name" value="N_methyl"/>
    <property type="match status" value="1"/>
</dbReference>
<sequence>MRNKPVSINKTKAGFTLLEILIVMVIIGIALTFALLSFGDFGGKRKVIVAAEQFANYIKLAQQQAILEASTLGIDLSSKGYQVVRYSPQGIWQKVSDKGIFSFQKIPTSARLQWDTNRPQKDGPEIIINASGDMSPFVVSFNLDNETKLVTIRGNHDGHINIDLAK</sequence>
<evidence type="ECO:0000256" key="8">
    <source>
        <dbReference type="ARBA" id="ARBA00023136"/>
    </source>
</evidence>
<dbReference type="AlphaFoldDB" id="A0A917N8L9"/>
<evidence type="ECO:0000256" key="4">
    <source>
        <dbReference type="ARBA" id="ARBA00022481"/>
    </source>
</evidence>
<comment type="similarity">
    <text evidence="9">Belongs to the GSP H family.</text>
</comment>
<dbReference type="InterPro" id="IPR045584">
    <property type="entry name" value="Pilin-like"/>
</dbReference>
<dbReference type="GO" id="GO:0015628">
    <property type="term" value="P:protein secretion by the type II secretion system"/>
    <property type="evidence" value="ECO:0007669"/>
    <property type="project" value="InterPro"/>
</dbReference>
<evidence type="ECO:0000256" key="1">
    <source>
        <dbReference type="ARBA" id="ARBA00004377"/>
    </source>
</evidence>
<keyword evidence="7 11" id="KW-1133">Transmembrane helix</keyword>
<evidence type="ECO:0000256" key="6">
    <source>
        <dbReference type="ARBA" id="ARBA00022692"/>
    </source>
</evidence>
<evidence type="ECO:0000256" key="10">
    <source>
        <dbReference type="ARBA" id="ARBA00030775"/>
    </source>
</evidence>
<evidence type="ECO:0000256" key="5">
    <source>
        <dbReference type="ARBA" id="ARBA00022519"/>
    </source>
</evidence>
<evidence type="ECO:0000313" key="13">
    <source>
        <dbReference type="EMBL" id="GGI76710.1"/>
    </source>
</evidence>
<evidence type="ECO:0000256" key="2">
    <source>
        <dbReference type="ARBA" id="ARBA00021549"/>
    </source>
</evidence>
<organism evidence="13 14">
    <name type="scientific">Legionella impletisoli</name>
    <dbReference type="NCBI Taxonomy" id="343510"/>
    <lineage>
        <taxon>Bacteria</taxon>
        <taxon>Pseudomonadati</taxon>
        <taxon>Pseudomonadota</taxon>
        <taxon>Gammaproteobacteria</taxon>
        <taxon>Legionellales</taxon>
        <taxon>Legionellaceae</taxon>
        <taxon>Legionella</taxon>
    </lineage>
</organism>
<dbReference type="PROSITE" id="PS00409">
    <property type="entry name" value="PROKAR_NTER_METHYL"/>
    <property type="match status" value="1"/>
</dbReference>
<dbReference type="InterPro" id="IPR002416">
    <property type="entry name" value="T2SS_protein-GspH"/>
</dbReference>
<comment type="subcellular location">
    <subcellularLocation>
        <location evidence="1">Cell inner membrane</location>
        <topology evidence="1">Single-pass membrane protein</topology>
    </subcellularLocation>
</comment>